<comment type="caution">
    <text evidence="1">The sequence shown here is derived from an EMBL/GenBank/DDBJ whole genome shotgun (WGS) entry which is preliminary data.</text>
</comment>
<accession>A0A164JN83</accession>
<feature type="non-terminal residue" evidence="1">
    <location>
        <position position="40"/>
    </location>
</feature>
<protein>
    <submittedName>
        <fullName evidence="1">Uncharacterized protein</fullName>
    </submittedName>
</protein>
<dbReference type="EMBL" id="LRGB01004224">
    <property type="protein sequence ID" value="KZS02502.1"/>
    <property type="molecule type" value="Genomic_DNA"/>
</dbReference>
<reference evidence="1 2" key="1">
    <citation type="submission" date="2016-03" db="EMBL/GenBank/DDBJ databases">
        <title>EvidentialGene: Evidence-directed Construction of Genes on Genomes.</title>
        <authorList>
            <person name="Gilbert D.G."/>
            <person name="Choi J.-H."/>
            <person name="Mockaitis K."/>
            <person name="Colbourne J."/>
            <person name="Pfrender M."/>
        </authorList>
    </citation>
    <scope>NUCLEOTIDE SEQUENCE [LARGE SCALE GENOMIC DNA]</scope>
    <source>
        <strain evidence="1 2">Xinb3</strain>
        <tissue evidence="1">Complete organism</tissue>
    </source>
</reference>
<gene>
    <name evidence="1" type="ORF">APZ42_000438</name>
</gene>
<evidence type="ECO:0000313" key="1">
    <source>
        <dbReference type="EMBL" id="KZS02502.1"/>
    </source>
</evidence>
<proteinExistence type="predicted"/>
<dbReference type="Proteomes" id="UP000076858">
    <property type="component" value="Unassembled WGS sequence"/>
</dbReference>
<name>A0A164JN83_9CRUS</name>
<keyword evidence="2" id="KW-1185">Reference proteome</keyword>
<sequence length="40" mass="4351">MEIKEHLTEDCFCFTTSTSKKVTSPVVPICSWAGTNSSKG</sequence>
<evidence type="ECO:0000313" key="2">
    <source>
        <dbReference type="Proteomes" id="UP000076858"/>
    </source>
</evidence>
<dbReference type="AlphaFoldDB" id="A0A164JN83"/>
<organism evidence="1 2">
    <name type="scientific">Daphnia magna</name>
    <dbReference type="NCBI Taxonomy" id="35525"/>
    <lineage>
        <taxon>Eukaryota</taxon>
        <taxon>Metazoa</taxon>
        <taxon>Ecdysozoa</taxon>
        <taxon>Arthropoda</taxon>
        <taxon>Crustacea</taxon>
        <taxon>Branchiopoda</taxon>
        <taxon>Diplostraca</taxon>
        <taxon>Cladocera</taxon>
        <taxon>Anomopoda</taxon>
        <taxon>Daphniidae</taxon>
        <taxon>Daphnia</taxon>
    </lineage>
</organism>